<evidence type="ECO:0000256" key="2">
    <source>
        <dbReference type="ARBA" id="ARBA00022803"/>
    </source>
</evidence>
<gene>
    <name evidence="3" type="ordered locus">GNIT_1525</name>
</gene>
<dbReference type="Pfam" id="PF13181">
    <property type="entry name" value="TPR_8"/>
    <property type="match status" value="1"/>
</dbReference>
<dbReference type="KEGG" id="gni:GNIT_1525"/>
<dbReference type="Pfam" id="PF13759">
    <property type="entry name" value="2OG-FeII_Oxy_5"/>
    <property type="match status" value="1"/>
</dbReference>
<dbReference type="STRING" id="1085623.GNIT_1525"/>
<evidence type="ECO:0000313" key="3">
    <source>
        <dbReference type="EMBL" id="AEP29643.1"/>
    </source>
</evidence>
<dbReference type="PANTHER" id="PTHR45586:SF1">
    <property type="entry name" value="LIPOPOLYSACCHARIDE ASSEMBLY PROTEIN B"/>
    <property type="match status" value="1"/>
</dbReference>
<keyword evidence="4" id="KW-1185">Reference proteome</keyword>
<dbReference type="InterPro" id="IPR012668">
    <property type="entry name" value="CHP02466"/>
</dbReference>
<dbReference type="Proteomes" id="UP000009282">
    <property type="component" value="Chromosome"/>
</dbReference>
<dbReference type="eggNOG" id="COG0457">
    <property type="taxonomic scope" value="Bacteria"/>
</dbReference>
<dbReference type="InterPro" id="IPR011990">
    <property type="entry name" value="TPR-like_helical_dom_sf"/>
</dbReference>
<reference evidence="3 4" key="1">
    <citation type="journal article" date="2011" name="J. Bacteriol.">
        <title>Complete genome sequence of seawater bacterium Glaciecola nitratireducens FR1064T.</title>
        <authorList>
            <person name="Bian F."/>
            <person name="Qin Q.L."/>
            <person name="Xie B.B."/>
            <person name="Shu Y.L."/>
            <person name="Zhang X.Y."/>
            <person name="Yu Y."/>
            <person name="Chen B."/>
            <person name="Chen X.L."/>
            <person name="Zhou B.C."/>
            <person name="Zhang Y.Z."/>
        </authorList>
    </citation>
    <scope>NUCLEOTIDE SEQUENCE [LARGE SCALE GENOMIC DNA]</scope>
    <source>
        <strain evidence="4">JCM 12485 / KCTC 12276 / FR1064</strain>
    </source>
</reference>
<evidence type="ECO:0000313" key="4">
    <source>
        <dbReference type="Proteomes" id="UP000009282"/>
    </source>
</evidence>
<keyword evidence="2" id="KW-0802">TPR repeat</keyword>
<accession>G4QGK6</accession>
<dbReference type="InterPro" id="IPR019734">
    <property type="entry name" value="TPR_rpt"/>
</dbReference>
<dbReference type="Gene3D" id="1.25.40.10">
    <property type="entry name" value="Tetratricopeptide repeat domain"/>
    <property type="match status" value="2"/>
</dbReference>
<protein>
    <submittedName>
        <fullName evidence="3">TPR domain protein</fullName>
    </submittedName>
</protein>
<organism evidence="3 4">
    <name type="scientific">Glaciecola nitratireducens (strain JCM 12485 / KCTC 12276 / FR1064)</name>
    <dbReference type="NCBI Taxonomy" id="1085623"/>
    <lineage>
        <taxon>Bacteria</taxon>
        <taxon>Pseudomonadati</taxon>
        <taxon>Pseudomonadota</taxon>
        <taxon>Gammaproteobacteria</taxon>
        <taxon>Alteromonadales</taxon>
        <taxon>Alteromonadaceae</taxon>
        <taxon>Brumicola</taxon>
    </lineage>
</organism>
<dbReference type="SUPFAM" id="SSF48452">
    <property type="entry name" value="TPR-like"/>
    <property type="match status" value="2"/>
</dbReference>
<dbReference type="Gene3D" id="2.60.120.620">
    <property type="entry name" value="q2cbj1_9rhob like domain"/>
    <property type="match status" value="1"/>
</dbReference>
<keyword evidence="1" id="KW-0677">Repeat</keyword>
<dbReference type="InterPro" id="IPR051012">
    <property type="entry name" value="CellSynth/LPSAsmb/PSIAsmb"/>
</dbReference>
<dbReference type="RefSeq" id="WP_014108517.1">
    <property type="nucleotide sequence ID" value="NC_016041.1"/>
</dbReference>
<evidence type="ECO:0000256" key="1">
    <source>
        <dbReference type="ARBA" id="ARBA00022737"/>
    </source>
</evidence>
<dbReference type="HOGENOM" id="CLU_029701_0_0_6"/>
<proteinExistence type="predicted"/>
<sequence length="596" mass="67827">MSIQSPLIDTIASTQRSLEQAPSDFSLRQKLVALLIQSADTQQALDVVLKAYELHGRDDAVILLHIKLLMVLSRYQEAKTLFASLPKSCYQNPNTLFNYAYCLEELRQSRLAIQLLREYIQPIESFSKCADFCARLLESTDQTQEALAFLDDFQSKTGVLTNNLLITKTNILRTIGELDRAYDVALTLEKKSIHSLMCLANLHYDKQDFAAAIDVLWQVIDLEIDNIVAHEFLNKIFWETRGMASFLTSYDKLLAHVPTHLEMQSSKLQLQIIAGQYENARDTLRKIPSELLNHPMVLHIASVIYTRLGDDARAQAALDRCLKIEPQNSRFLIDKSVFHLKHKQYNSANALLQTASKLEPFNQETLAYLAVIWKQASPQQYPWLCDYSNFVTQQDIKASFIEQLGEQDGWQKLVDHCRGLHGEINNPLDQSVRKGTQTTGKILSSEHPLMKMLKQQIISAVNHYIAKLPSDPNHPFLLRKSDDFHLSGNWSVRLHGSGHHVNHVHPKGWLSACLYIQVPPSTNEEDDTKKGWLTFGQSGLDKTPENTVDQYVCPKAGKLVIFPAYFWHGTVPTEMTDDQNGERITIICDIEPLYKQ</sequence>
<dbReference type="EMBL" id="CP003060">
    <property type="protein sequence ID" value="AEP29643.1"/>
    <property type="molecule type" value="Genomic_DNA"/>
</dbReference>
<dbReference type="OrthoDB" id="549777at2"/>
<dbReference type="AlphaFoldDB" id="G4QGK6"/>
<name>G4QGK6_GLANF</name>
<dbReference type="PANTHER" id="PTHR45586">
    <property type="entry name" value="TPR REPEAT-CONTAINING PROTEIN PA4667"/>
    <property type="match status" value="1"/>
</dbReference>